<comment type="caution">
    <text evidence="6">The sequence shown here is derived from an EMBL/GenBank/DDBJ whole genome shotgun (WGS) entry which is preliminary data.</text>
</comment>
<evidence type="ECO:0000259" key="5">
    <source>
        <dbReference type="Pfam" id="PF13360"/>
    </source>
</evidence>
<evidence type="ECO:0000256" key="2">
    <source>
        <dbReference type="ARBA" id="ARBA00023136"/>
    </source>
</evidence>
<dbReference type="InterPro" id="IPR017687">
    <property type="entry name" value="BamB"/>
</dbReference>
<dbReference type="HAMAP" id="MF_00923">
    <property type="entry name" value="OM_assembly_BamB"/>
    <property type="match status" value="1"/>
</dbReference>
<keyword evidence="2 4" id="KW-0472">Membrane</keyword>
<dbReference type="GO" id="GO:0009279">
    <property type="term" value="C:cell outer membrane"/>
    <property type="evidence" value="ECO:0007669"/>
    <property type="project" value="UniProtKB-SubCell"/>
</dbReference>
<evidence type="ECO:0000313" key="7">
    <source>
        <dbReference type="Proteomes" id="UP000653472"/>
    </source>
</evidence>
<protein>
    <recommendedName>
        <fullName evidence="4">Outer membrane protein assembly factor BamB</fullName>
    </recommendedName>
</protein>
<keyword evidence="1 4" id="KW-0732">Signal</keyword>
<dbReference type="SUPFAM" id="SSF50998">
    <property type="entry name" value="Quinoprotein alcohol dehydrogenase-like"/>
    <property type="match status" value="1"/>
</dbReference>
<organism evidence="6 7">
    <name type="scientific">Solimonas marina</name>
    <dbReference type="NCBI Taxonomy" id="2714601"/>
    <lineage>
        <taxon>Bacteria</taxon>
        <taxon>Pseudomonadati</taxon>
        <taxon>Pseudomonadota</taxon>
        <taxon>Gammaproteobacteria</taxon>
        <taxon>Nevskiales</taxon>
        <taxon>Nevskiaceae</taxon>
        <taxon>Solimonas</taxon>
    </lineage>
</organism>
<dbReference type="Gene3D" id="2.130.10.10">
    <property type="entry name" value="YVTN repeat-like/Quinoprotein amine dehydrogenase"/>
    <property type="match status" value="1"/>
</dbReference>
<evidence type="ECO:0000256" key="1">
    <source>
        <dbReference type="ARBA" id="ARBA00022729"/>
    </source>
</evidence>
<dbReference type="InterPro" id="IPR011047">
    <property type="entry name" value="Quinoprotein_ADH-like_sf"/>
</dbReference>
<feature type="domain" description="Pyrrolo-quinoline quinone repeat" evidence="5">
    <location>
        <begin position="327"/>
        <end position="384"/>
    </location>
</feature>
<comment type="subunit">
    <text evidence="4">Part of the Bam complex.</text>
</comment>
<dbReference type="GO" id="GO:0051205">
    <property type="term" value="P:protein insertion into membrane"/>
    <property type="evidence" value="ECO:0007669"/>
    <property type="project" value="UniProtKB-UniRule"/>
</dbReference>
<dbReference type="InterPro" id="IPR002372">
    <property type="entry name" value="PQQ_rpt_dom"/>
</dbReference>
<feature type="domain" description="Pyrrolo-quinoline quinone repeat" evidence="5">
    <location>
        <begin position="82"/>
        <end position="313"/>
    </location>
</feature>
<evidence type="ECO:0000256" key="3">
    <source>
        <dbReference type="ARBA" id="ARBA00023237"/>
    </source>
</evidence>
<dbReference type="GO" id="GO:0043165">
    <property type="term" value="P:Gram-negative-bacterium-type cell outer membrane assembly"/>
    <property type="evidence" value="ECO:0007669"/>
    <property type="project" value="UniProtKB-UniRule"/>
</dbReference>
<reference evidence="6" key="1">
    <citation type="submission" date="2020-03" db="EMBL/GenBank/DDBJ databases">
        <title>Solimonas marina sp. nov., isolated from deep seawater of the Pacific Ocean.</title>
        <authorList>
            <person name="Liu X."/>
            <person name="Lai Q."/>
            <person name="Sun F."/>
            <person name="Gai Y."/>
            <person name="Li G."/>
            <person name="Shao Z."/>
        </authorList>
    </citation>
    <scope>NUCLEOTIDE SEQUENCE</scope>
    <source>
        <strain evidence="6">C16B3</strain>
    </source>
</reference>
<comment type="function">
    <text evidence="4">Part of the outer membrane protein assembly complex, which is involved in assembly and insertion of beta-barrel proteins into the outer membrane.</text>
</comment>
<accession>A0A969WEK7</accession>
<dbReference type="PANTHER" id="PTHR34512">
    <property type="entry name" value="CELL SURFACE PROTEIN"/>
    <property type="match status" value="1"/>
</dbReference>
<dbReference type="Proteomes" id="UP000653472">
    <property type="component" value="Unassembled WGS sequence"/>
</dbReference>
<dbReference type="AlphaFoldDB" id="A0A969WEK7"/>
<keyword evidence="7" id="KW-1185">Reference proteome</keyword>
<evidence type="ECO:0000256" key="4">
    <source>
        <dbReference type="HAMAP-Rule" id="MF_00923"/>
    </source>
</evidence>
<dbReference type="NCBIfam" id="TIGR03300">
    <property type="entry name" value="assembly_YfgL"/>
    <property type="match status" value="1"/>
</dbReference>
<dbReference type="Pfam" id="PF13360">
    <property type="entry name" value="PQQ_2"/>
    <property type="match status" value="2"/>
</dbReference>
<dbReference type="PANTHER" id="PTHR34512:SF30">
    <property type="entry name" value="OUTER MEMBRANE PROTEIN ASSEMBLY FACTOR BAMB"/>
    <property type="match status" value="1"/>
</dbReference>
<dbReference type="RefSeq" id="WP_168150010.1">
    <property type="nucleotide sequence ID" value="NZ_JAAVXB010000019.1"/>
</dbReference>
<proteinExistence type="inferred from homology"/>
<sequence length="388" mass="41494">MSTMLQGRNRTLAVVGLAIVAIALAGCSKKNLRKPAELKDISNPAIKLQTVWTASAGDGGGKYYTELRLALEPDALFAADIDGRVYAFDPKTGERIWEARTHKRLVSGPTVSGDAVLAGTMGGEMVAVKRADGAPLWSSQLASEALSPATGDGNRIYMRSGDGKIYSLDADSGSQQWTVDRSEPSLTLRGLSPPVVIGTNVFIGLDNGRVLALHGSDGAVAWEQTVSAPTGRNELDRITDIDAPLLSDGGQLYAASFGGEIVCLDDQTGQVLWRHAVKSYSGIARIDNLVVVTDADGTVWGLDATTGTEKWKNDDLKYRQLSAPTIFKDYIVVGDYKGYLHWLDPKTGAIVARDRAGSKPIRFAPVVGDDMMYVLSSKGHIAAIKLRS</sequence>
<dbReference type="SMART" id="SM00564">
    <property type="entry name" value="PQQ"/>
    <property type="match status" value="7"/>
</dbReference>
<comment type="similarity">
    <text evidence="4">Belongs to the BamB family.</text>
</comment>
<keyword evidence="3 4" id="KW-0998">Cell outer membrane</keyword>
<dbReference type="EMBL" id="JAAVXB010000019">
    <property type="protein sequence ID" value="NKF24700.1"/>
    <property type="molecule type" value="Genomic_DNA"/>
</dbReference>
<comment type="subcellular location">
    <subcellularLocation>
        <location evidence="4">Cell outer membrane</location>
    </subcellularLocation>
</comment>
<evidence type="ECO:0000313" key="6">
    <source>
        <dbReference type="EMBL" id="NKF24700.1"/>
    </source>
</evidence>
<name>A0A969WEK7_9GAMM</name>
<gene>
    <name evidence="4 6" type="primary">bamB</name>
    <name evidence="6" type="ORF">G7Y82_20530</name>
</gene>
<dbReference type="InterPro" id="IPR015943">
    <property type="entry name" value="WD40/YVTN_repeat-like_dom_sf"/>
</dbReference>
<dbReference type="InterPro" id="IPR018391">
    <property type="entry name" value="PQQ_b-propeller_rpt"/>
</dbReference>